<dbReference type="Pfam" id="PF00005">
    <property type="entry name" value="ABC_tran"/>
    <property type="match status" value="1"/>
</dbReference>
<sequence>MLNPAFLELKHLHKQYGNREVLRGVDFSIPAGSCYALVGPNGAGKSTTVRAIQGLTPLDGGEIRMDGQALSTLGAAGRARIGVVPQMDNLDPDFTVEENLWTYGRYFRLPKTRICQRSAELLDFMALSGYARQPISALSGGMQRRLTIARALINAPQLLLLDEPTTGLDPQARHLIWQRLRDLRRQGTTLLLTTHYMDEAERLADQVGIIDQGHILAQDTPRGLIESHIPGEVLELRRLDGSTPDPENWHQQQVALSERVGDTLICYGQNLQQVLAHFVHNPDYRWLQRPASLEDVFLRLTGRNLREDEH</sequence>
<evidence type="ECO:0000256" key="5">
    <source>
        <dbReference type="ARBA" id="ARBA00022840"/>
    </source>
</evidence>
<keyword evidence="8" id="KW-1185">Reference proteome</keyword>
<dbReference type="EMBL" id="LWRY01000187">
    <property type="protein sequence ID" value="OCX69869.1"/>
    <property type="molecule type" value="Genomic_DNA"/>
</dbReference>
<comment type="similarity">
    <text evidence="1">Belongs to the ABC transporter superfamily.</text>
</comment>
<dbReference type="Gene3D" id="3.40.50.300">
    <property type="entry name" value="P-loop containing nucleotide triphosphate hydrolases"/>
    <property type="match status" value="1"/>
</dbReference>
<dbReference type="PROSITE" id="PS00211">
    <property type="entry name" value="ABC_TRANSPORTER_1"/>
    <property type="match status" value="1"/>
</dbReference>
<evidence type="ECO:0000256" key="4">
    <source>
        <dbReference type="ARBA" id="ARBA00022741"/>
    </source>
</evidence>
<keyword evidence="5" id="KW-0067">ATP-binding</keyword>
<dbReference type="GO" id="GO:0016887">
    <property type="term" value="F:ATP hydrolysis activity"/>
    <property type="evidence" value="ECO:0007669"/>
    <property type="project" value="InterPro"/>
</dbReference>
<evidence type="ECO:0000256" key="1">
    <source>
        <dbReference type="ARBA" id="ARBA00005417"/>
    </source>
</evidence>
<organism evidence="7 8">
    <name type="scientific">Acidithiobacillus thiooxidans</name>
    <name type="common">Thiobacillus thiooxidans</name>
    <dbReference type="NCBI Taxonomy" id="930"/>
    <lineage>
        <taxon>Bacteria</taxon>
        <taxon>Pseudomonadati</taxon>
        <taxon>Pseudomonadota</taxon>
        <taxon>Acidithiobacillia</taxon>
        <taxon>Acidithiobacillales</taxon>
        <taxon>Acidithiobacillaceae</taxon>
        <taxon>Acidithiobacillus</taxon>
    </lineage>
</organism>
<dbReference type="PANTHER" id="PTHR42711">
    <property type="entry name" value="ABC TRANSPORTER ATP-BINDING PROTEIN"/>
    <property type="match status" value="1"/>
</dbReference>
<accession>A0A1C2IPQ3</accession>
<keyword evidence="4" id="KW-0547">Nucleotide-binding</keyword>
<reference evidence="7" key="1">
    <citation type="journal article" date="2016" name="Int. J. Mol. Sci.">
        <title>Comparative genomics of the extreme acidophile Acidithiobacillus thiooxidans reveals intraspecific divergence and niche adaptation.</title>
        <authorList>
            <person name="Zhang X."/>
            <person name="Feng X."/>
            <person name="Tao J."/>
            <person name="Ma L."/>
            <person name="Xiao Y."/>
            <person name="Liang Y."/>
            <person name="Liu X."/>
            <person name="Yin H."/>
        </authorList>
    </citation>
    <scope>NUCLEOTIDE SEQUENCE [LARGE SCALE GENOMIC DNA]</scope>
    <source>
        <strain evidence="7">DXS-W</strain>
    </source>
</reference>
<dbReference type="Proteomes" id="UP000095008">
    <property type="component" value="Unassembled WGS sequence"/>
</dbReference>
<keyword evidence="3" id="KW-0536">Nodulation</keyword>
<dbReference type="PROSITE" id="PS50893">
    <property type="entry name" value="ABC_TRANSPORTER_2"/>
    <property type="match status" value="1"/>
</dbReference>
<dbReference type="GeneID" id="60697873"/>
<dbReference type="RefSeq" id="WP_035211004.1">
    <property type="nucleotide sequence ID" value="NZ_JABBDV010000082.1"/>
</dbReference>
<name>A0A1C2IPQ3_ACITH</name>
<dbReference type="InterPro" id="IPR050763">
    <property type="entry name" value="ABC_transporter_ATP-binding"/>
</dbReference>
<evidence type="ECO:0000313" key="8">
    <source>
        <dbReference type="Proteomes" id="UP000095008"/>
    </source>
</evidence>
<dbReference type="AlphaFoldDB" id="A0A1C2IPQ3"/>
<evidence type="ECO:0000256" key="2">
    <source>
        <dbReference type="ARBA" id="ARBA00022448"/>
    </source>
</evidence>
<protein>
    <submittedName>
        <fullName evidence="7">ABC transporter</fullName>
    </submittedName>
</protein>
<feature type="domain" description="ABC transporter" evidence="6">
    <location>
        <begin position="7"/>
        <end position="237"/>
    </location>
</feature>
<evidence type="ECO:0000259" key="6">
    <source>
        <dbReference type="PROSITE" id="PS50893"/>
    </source>
</evidence>
<gene>
    <name evidence="7" type="ORF">A6M23_14605</name>
</gene>
<proteinExistence type="inferred from homology"/>
<dbReference type="InterPro" id="IPR003439">
    <property type="entry name" value="ABC_transporter-like_ATP-bd"/>
</dbReference>
<evidence type="ECO:0000313" key="7">
    <source>
        <dbReference type="EMBL" id="OCX69869.1"/>
    </source>
</evidence>
<evidence type="ECO:0000256" key="3">
    <source>
        <dbReference type="ARBA" id="ARBA00022458"/>
    </source>
</evidence>
<dbReference type="SUPFAM" id="SSF52540">
    <property type="entry name" value="P-loop containing nucleoside triphosphate hydrolases"/>
    <property type="match status" value="1"/>
</dbReference>
<dbReference type="OrthoDB" id="5289537at2"/>
<keyword evidence="2" id="KW-0813">Transport</keyword>
<dbReference type="PANTHER" id="PTHR42711:SF5">
    <property type="entry name" value="ABC TRANSPORTER ATP-BINDING PROTEIN NATA"/>
    <property type="match status" value="1"/>
</dbReference>
<dbReference type="InterPro" id="IPR027417">
    <property type="entry name" value="P-loop_NTPase"/>
</dbReference>
<dbReference type="InterPro" id="IPR003593">
    <property type="entry name" value="AAA+_ATPase"/>
</dbReference>
<comment type="caution">
    <text evidence="7">The sequence shown here is derived from an EMBL/GenBank/DDBJ whole genome shotgun (WGS) entry which is preliminary data.</text>
</comment>
<dbReference type="SMART" id="SM00382">
    <property type="entry name" value="AAA"/>
    <property type="match status" value="1"/>
</dbReference>
<dbReference type="GO" id="GO:0005524">
    <property type="term" value="F:ATP binding"/>
    <property type="evidence" value="ECO:0007669"/>
    <property type="project" value="UniProtKB-KW"/>
</dbReference>
<dbReference type="InterPro" id="IPR017871">
    <property type="entry name" value="ABC_transporter-like_CS"/>
</dbReference>